<proteinExistence type="predicted"/>
<dbReference type="EMBL" id="QGGT01000001">
    <property type="protein sequence ID" value="PWK38653.1"/>
    <property type="molecule type" value="Genomic_DNA"/>
</dbReference>
<keyword evidence="1" id="KW-1133">Transmembrane helix</keyword>
<keyword evidence="1" id="KW-0812">Transmembrane</keyword>
<dbReference type="CDD" id="cd00158">
    <property type="entry name" value="RHOD"/>
    <property type="match status" value="1"/>
</dbReference>
<organism evidence="3 4">
    <name type="scientific">Cupriavidus plantarum</name>
    <dbReference type="NCBI Taxonomy" id="942865"/>
    <lineage>
        <taxon>Bacteria</taxon>
        <taxon>Pseudomonadati</taxon>
        <taxon>Pseudomonadota</taxon>
        <taxon>Betaproteobacteria</taxon>
        <taxon>Burkholderiales</taxon>
        <taxon>Burkholderiaceae</taxon>
        <taxon>Cupriavidus</taxon>
    </lineage>
</organism>
<dbReference type="Proteomes" id="UP000245754">
    <property type="component" value="Unassembled WGS sequence"/>
</dbReference>
<dbReference type="InterPro" id="IPR050229">
    <property type="entry name" value="GlpE_sulfurtransferase"/>
</dbReference>
<reference evidence="3 4" key="1">
    <citation type="submission" date="2018-05" db="EMBL/GenBank/DDBJ databases">
        <title>Genomic Encyclopedia of Type Strains, Phase IV (KMG-V): Genome sequencing to study the core and pangenomes of soil and plant-associated prokaryotes.</title>
        <authorList>
            <person name="Whitman W."/>
        </authorList>
    </citation>
    <scope>NUCLEOTIDE SEQUENCE [LARGE SCALE GENOMIC DNA]</scope>
    <source>
        <strain evidence="3 4">SLV-132</strain>
    </source>
</reference>
<evidence type="ECO:0000256" key="1">
    <source>
        <dbReference type="SAM" id="Phobius"/>
    </source>
</evidence>
<dbReference type="SUPFAM" id="SSF52821">
    <property type="entry name" value="Rhodanese/Cell cycle control phosphatase"/>
    <property type="match status" value="1"/>
</dbReference>
<dbReference type="SMART" id="SM00450">
    <property type="entry name" value="RHOD"/>
    <property type="match status" value="1"/>
</dbReference>
<feature type="transmembrane region" description="Helical" evidence="1">
    <location>
        <begin position="20"/>
        <end position="40"/>
    </location>
</feature>
<dbReference type="Gene3D" id="3.40.250.10">
    <property type="entry name" value="Rhodanese-like domain"/>
    <property type="match status" value="1"/>
</dbReference>
<sequence length="148" mass="15288">MPPTQPNGNANVNFFADYNNLALLAIAVVSGGLLAWPAIVRGTSGKSVNTAAATQLINKRNAVAVDVRDAAEYAKGHMPQAKSAPLADLANRAPTLAKDKTAPVIVISQTGQHLGKAQAALKEAGYSEVYALEGGMAAWQQAGLPVVK</sequence>
<keyword evidence="4" id="KW-1185">Reference proteome</keyword>
<keyword evidence="3" id="KW-0808">Transferase</keyword>
<dbReference type="PANTHER" id="PTHR43031:SF18">
    <property type="entry name" value="RHODANESE-RELATED SULFURTRANSFERASES"/>
    <property type="match status" value="1"/>
</dbReference>
<name>A0A316F4U0_9BURK</name>
<dbReference type="GO" id="GO:0016740">
    <property type="term" value="F:transferase activity"/>
    <property type="evidence" value="ECO:0007669"/>
    <property type="project" value="UniProtKB-KW"/>
</dbReference>
<keyword evidence="1" id="KW-0472">Membrane</keyword>
<accession>A0A316F4U0</accession>
<feature type="domain" description="Rhodanese" evidence="2">
    <location>
        <begin position="58"/>
        <end position="148"/>
    </location>
</feature>
<protein>
    <submittedName>
        <fullName evidence="3">Rhodanese-related sulfurtransferase</fullName>
    </submittedName>
</protein>
<dbReference type="AlphaFoldDB" id="A0A316F4U0"/>
<dbReference type="Pfam" id="PF00581">
    <property type="entry name" value="Rhodanese"/>
    <property type="match status" value="1"/>
</dbReference>
<dbReference type="PANTHER" id="PTHR43031">
    <property type="entry name" value="FAD-DEPENDENT OXIDOREDUCTASE"/>
    <property type="match status" value="1"/>
</dbReference>
<evidence type="ECO:0000313" key="4">
    <source>
        <dbReference type="Proteomes" id="UP000245754"/>
    </source>
</evidence>
<evidence type="ECO:0000313" key="3">
    <source>
        <dbReference type="EMBL" id="PWK38653.1"/>
    </source>
</evidence>
<evidence type="ECO:0000259" key="2">
    <source>
        <dbReference type="PROSITE" id="PS50206"/>
    </source>
</evidence>
<dbReference type="PROSITE" id="PS50206">
    <property type="entry name" value="RHODANESE_3"/>
    <property type="match status" value="1"/>
</dbReference>
<gene>
    <name evidence="3" type="ORF">C7419_1012552</name>
</gene>
<dbReference type="InterPro" id="IPR001763">
    <property type="entry name" value="Rhodanese-like_dom"/>
</dbReference>
<dbReference type="InterPro" id="IPR036873">
    <property type="entry name" value="Rhodanese-like_dom_sf"/>
</dbReference>
<comment type="caution">
    <text evidence="3">The sequence shown here is derived from an EMBL/GenBank/DDBJ whole genome shotgun (WGS) entry which is preliminary data.</text>
</comment>